<evidence type="ECO:0000256" key="4">
    <source>
        <dbReference type="ARBA" id="ARBA00023002"/>
    </source>
</evidence>
<protein>
    <recommendedName>
        <fullName evidence="6">carotenoid 9,10-dioxygenase</fullName>
        <ecNumber evidence="6">1.14.99.n4</ecNumber>
    </recommendedName>
</protein>
<name>A0A1Q3D0N3_CEPFO</name>
<dbReference type="AlphaFoldDB" id="A0A1Q3D0N3"/>
<keyword evidence="10" id="KW-1185">Reference proteome</keyword>
<evidence type="ECO:0000256" key="6">
    <source>
        <dbReference type="ARBA" id="ARBA00039084"/>
    </source>
</evidence>
<evidence type="ECO:0000256" key="5">
    <source>
        <dbReference type="ARBA" id="ARBA00023004"/>
    </source>
</evidence>
<reference evidence="10" key="1">
    <citation type="submission" date="2016-04" db="EMBL/GenBank/DDBJ databases">
        <title>Cephalotus genome sequencing.</title>
        <authorList>
            <person name="Fukushima K."/>
            <person name="Hasebe M."/>
            <person name="Fang X."/>
        </authorList>
    </citation>
    <scope>NUCLEOTIDE SEQUENCE [LARGE SCALE GENOMIC DNA]</scope>
    <source>
        <strain evidence="10">cv. St1</strain>
    </source>
</reference>
<dbReference type="PANTHER" id="PTHR10543">
    <property type="entry name" value="BETA-CAROTENE DIOXYGENASE"/>
    <property type="match status" value="1"/>
</dbReference>
<dbReference type="GO" id="GO:0046872">
    <property type="term" value="F:metal ion binding"/>
    <property type="evidence" value="ECO:0007669"/>
    <property type="project" value="UniProtKB-KW"/>
</dbReference>
<dbReference type="Pfam" id="PF03055">
    <property type="entry name" value="RPE65"/>
    <property type="match status" value="1"/>
</dbReference>
<dbReference type="FunCoup" id="A0A1Q3D0N3">
    <property type="interactions" value="961"/>
</dbReference>
<comment type="catalytic activity">
    <reaction evidence="7">
        <text>all-trans-zeaxanthin + 2 O2 = 4,9-dimethyldodeca-2,4,6,8,10-pentaenedial + 2 (3R)-hydroxy-beta-ionone</text>
        <dbReference type="Rhea" id="RHEA:26393"/>
        <dbReference type="ChEBI" id="CHEBI:15379"/>
        <dbReference type="ChEBI" id="CHEBI:27547"/>
        <dbReference type="ChEBI" id="CHEBI:53171"/>
        <dbReference type="ChEBI" id="CHEBI:53173"/>
        <dbReference type="EC" id="1.14.99.n4"/>
    </reaction>
</comment>
<dbReference type="GO" id="GO:0010436">
    <property type="term" value="F:carotenoid dioxygenase activity"/>
    <property type="evidence" value="ECO:0007669"/>
    <property type="project" value="TreeGrafter"/>
</dbReference>
<keyword evidence="3" id="KW-0223">Dioxygenase</keyword>
<dbReference type="OrthoDB" id="1069523at2759"/>
<evidence type="ECO:0000313" key="9">
    <source>
        <dbReference type="EMBL" id="GAV86057.1"/>
    </source>
</evidence>
<organism evidence="9 10">
    <name type="scientific">Cephalotus follicularis</name>
    <name type="common">Albany pitcher plant</name>
    <dbReference type="NCBI Taxonomy" id="3775"/>
    <lineage>
        <taxon>Eukaryota</taxon>
        <taxon>Viridiplantae</taxon>
        <taxon>Streptophyta</taxon>
        <taxon>Embryophyta</taxon>
        <taxon>Tracheophyta</taxon>
        <taxon>Spermatophyta</taxon>
        <taxon>Magnoliopsida</taxon>
        <taxon>eudicotyledons</taxon>
        <taxon>Gunneridae</taxon>
        <taxon>Pentapetalae</taxon>
        <taxon>rosids</taxon>
        <taxon>fabids</taxon>
        <taxon>Oxalidales</taxon>
        <taxon>Cephalotaceae</taxon>
        <taxon>Cephalotus</taxon>
    </lineage>
</organism>
<accession>A0A1Q3D0N3</accession>
<feature type="binding site" evidence="8">
    <location>
        <position position="347"/>
    </location>
    <ligand>
        <name>Fe cation</name>
        <dbReference type="ChEBI" id="CHEBI:24875"/>
        <note>catalytic</note>
    </ligand>
</feature>
<comment type="similarity">
    <text evidence="1">Belongs to the carotenoid oxygenase family.</text>
</comment>
<keyword evidence="5 8" id="KW-0408">Iron</keyword>
<evidence type="ECO:0000313" key="10">
    <source>
        <dbReference type="Proteomes" id="UP000187406"/>
    </source>
</evidence>
<dbReference type="EMBL" id="BDDD01003790">
    <property type="protein sequence ID" value="GAV86057.1"/>
    <property type="molecule type" value="Genomic_DNA"/>
</dbReference>
<feature type="binding site" evidence="8">
    <location>
        <position position="233"/>
    </location>
    <ligand>
        <name>Fe cation</name>
        <dbReference type="ChEBI" id="CHEBI:24875"/>
        <note>catalytic</note>
    </ligand>
</feature>
<comment type="cofactor">
    <cofactor evidence="8">
        <name>Fe(2+)</name>
        <dbReference type="ChEBI" id="CHEBI:29033"/>
    </cofactor>
    <text evidence="8">Binds 1 Fe(2+) ion per subunit.</text>
</comment>
<dbReference type="EC" id="1.14.99.n4" evidence="6"/>
<dbReference type="InterPro" id="IPR004294">
    <property type="entry name" value="Carotenoid_Oase"/>
</dbReference>
<gene>
    <name evidence="9" type="ORF">CFOL_v3_29490</name>
</gene>
<comment type="caution">
    <text evidence="9">The sequence shown here is derived from an EMBL/GenBank/DDBJ whole genome shotgun (WGS) entry which is preliminary data.</text>
</comment>
<sequence>MAEVVEKKQEEYNGGAGAGGRIEVVNPKPKGGLASRVIDLMEKLIVKLMYDSSLPHHYLSGNFAPAPRETPPTNNLPVIGYLPECLNGEFVRVGPNPKFAPVAGYHWFDGDGMVHGLRIKDGKAAYVSRYVRTSRIKQEEYFEGAKFMKIGDLKGLFGLLTIYIQMLRIKLKVLDDTYGHGTANTNLIYHHGKLLALSEADKPYVLKVLEDGDLQTLGLLDYDKRLKHSFTAHPKVDPITGEMFTFGYSQTPPYITYRVISIDGFMHDPVPITVSDPIMMHDFAITENYAIFLDLPLIFRPKEMVKENKLAFTFDETKKARFGVLPRYAKNEAQIRWFELPNCFIFHNANAWEEGEEIVLITCRINKPDLDMVNGAVKEKLENFSNELYEMRFDMKTGQASQKKLSESAVDFPRVNECYTGRKQRYVYGTILDSIAKVKGIVKFDLHAEPEAGKTKIEVGGNVKGVVDLGPGRFGSEAVFVPREPGTNSEEDDGYLIHFLHDECTGKSSVNVIDAKTMSADPVAVVELPTRVPYGFHAFFVTEEQLQEQAKL</sequence>
<feature type="binding site" evidence="8">
    <location>
        <position position="537"/>
    </location>
    <ligand>
        <name>Fe cation</name>
        <dbReference type="ChEBI" id="CHEBI:24875"/>
        <note>catalytic</note>
    </ligand>
</feature>
<evidence type="ECO:0000256" key="1">
    <source>
        <dbReference type="ARBA" id="ARBA00006787"/>
    </source>
</evidence>
<dbReference type="InParanoid" id="A0A1Q3D0N3"/>
<evidence type="ECO:0000256" key="8">
    <source>
        <dbReference type="PIRSR" id="PIRSR604294-1"/>
    </source>
</evidence>
<keyword evidence="2 8" id="KW-0479">Metal-binding</keyword>
<evidence type="ECO:0000256" key="3">
    <source>
        <dbReference type="ARBA" id="ARBA00022964"/>
    </source>
</evidence>
<evidence type="ECO:0000256" key="7">
    <source>
        <dbReference type="ARBA" id="ARBA00048709"/>
    </source>
</evidence>
<keyword evidence="4" id="KW-0560">Oxidoreductase</keyword>
<evidence type="ECO:0000256" key="2">
    <source>
        <dbReference type="ARBA" id="ARBA00022723"/>
    </source>
</evidence>
<feature type="binding site" evidence="8">
    <location>
        <position position="281"/>
    </location>
    <ligand>
        <name>Fe cation</name>
        <dbReference type="ChEBI" id="CHEBI:24875"/>
        <note>catalytic</note>
    </ligand>
</feature>
<dbReference type="Proteomes" id="UP000187406">
    <property type="component" value="Unassembled WGS sequence"/>
</dbReference>
<proteinExistence type="inferred from homology"/>
<dbReference type="GO" id="GO:0016121">
    <property type="term" value="P:carotene catabolic process"/>
    <property type="evidence" value="ECO:0007669"/>
    <property type="project" value="TreeGrafter"/>
</dbReference>
<dbReference type="STRING" id="3775.A0A1Q3D0N3"/>
<dbReference type="PANTHER" id="PTHR10543:SF89">
    <property type="entry name" value="CAROTENOID 9,10(9',10')-CLEAVAGE DIOXYGENASE 1"/>
    <property type="match status" value="1"/>
</dbReference>
<dbReference type="GO" id="GO:0009570">
    <property type="term" value="C:chloroplast stroma"/>
    <property type="evidence" value="ECO:0007669"/>
    <property type="project" value="TreeGrafter"/>
</dbReference>